<evidence type="ECO:0000256" key="1">
    <source>
        <dbReference type="SAM" id="MobiDB-lite"/>
    </source>
</evidence>
<protein>
    <submittedName>
        <fullName evidence="3">Acyltransferase</fullName>
    </submittedName>
</protein>
<name>A0A0A0EJI9_9RHOB</name>
<evidence type="ECO:0000313" key="3">
    <source>
        <dbReference type="EMBL" id="KGM50470.1"/>
    </source>
</evidence>
<feature type="domain" description="Putative acyltransferase ACT14924-like acyltransferase" evidence="2">
    <location>
        <begin position="99"/>
        <end position="242"/>
    </location>
</feature>
<feature type="compositionally biased region" description="Polar residues" evidence="1">
    <location>
        <begin position="1"/>
        <end position="10"/>
    </location>
</feature>
<proteinExistence type="predicted"/>
<dbReference type="STRING" id="1461694.ATO9_02995"/>
<comment type="caution">
    <text evidence="3">The sequence shown here is derived from an EMBL/GenBank/DDBJ whole genome shotgun (WGS) entry which is preliminary data.</text>
</comment>
<keyword evidence="4" id="KW-1185">Reference proteome</keyword>
<dbReference type="InterPro" id="IPR045746">
    <property type="entry name" value="ACT14924-like_Acyltransf_dom"/>
</dbReference>
<dbReference type="EMBL" id="AQQX01000001">
    <property type="protein sequence ID" value="KGM50470.1"/>
    <property type="molecule type" value="Genomic_DNA"/>
</dbReference>
<dbReference type="Pfam" id="PF19576">
    <property type="entry name" value="Acyltransf_2"/>
    <property type="match status" value="1"/>
</dbReference>
<sequence>MVDSTQNRTTLAPAASGGPSVSDGDQNVTFTKYDRRSLTYSTSFEDPWRRNVIRAIEWMTGKVSIIRMIRKFEKQGAPQGQAFWRATLDVMGIDLLTPQSQLDKIPTEGPVVVVANHPHGMVDGMILADLIGRVRSDYKILTRQLLTGIDEVASSYMIPVPFPHDADAQRKSVEMRAKAMAHLKEGGLISLFPSGVVAASESMFGPAVEAEWNVFTAQMIRRSGARVVPIYFPGSNSRWYQMANRISPILRQAMLLHEIVHSCNKPQSPVVGDPLSDAQMEQLKTDPRGFMSWLRGHTLALANQNQTA</sequence>
<dbReference type="AlphaFoldDB" id="A0A0A0EJI9"/>
<dbReference type="eggNOG" id="COG0204">
    <property type="taxonomic scope" value="Bacteria"/>
</dbReference>
<dbReference type="SUPFAM" id="SSF69593">
    <property type="entry name" value="Glycerol-3-phosphate (1)-acyltransferase"/>
    <property type="match status" value="1"/>
</dbReference>
<dbReference type="CDD" id="cd07986">
    <property type="entry name" value="LPLAT_ACT14924-like"/>
    <property type="match status" value="1"/>
</dbReference>
<evidence type="ECO:0000313" key="4">
    <source>
        <dbReference type="Proteomes" id="UP000030004"/>
    </source>
</evidence>
<gene>
    <name evidence="3" type="ORF">ATO9_02995</name>
</gene>
<keyword evidence="3" id="KW-0808">Transferase</keyword>
<organism evidence="3 4">
    <name type="scientific">Pseudooceanicola atlanticus</name>
    <dbReference type="NCBI Taxonomy" id="1461694"/>
    <lineage>
        <taxon>Bacteria</taxon>
        <taxon>Pseudomonadati</taxon>
        <taxon>Pseudomonadota</taxon>
        <taxon>Alphaproteobacteria</taxon>
        <taxon>Rhodobacterales</taxon>
        <taxon>Paracoccaceae</taxon>
        <taxon>Pseudooceanicola</taxon>
    </lineage>
</organism>
<dbReference type="OrthoDB" id="1113830at2"/>
<dbReference type="GO" id="GO:0016746">
    <property type="term" value="F:acyltransferase activity"/>
    <property type="evidence" value="ECO:0007669"/>
    <property type="project" value="UniProtKB-KW"/>
</dbReference>
<reference evidence="3 4" key="1">
    <citation type="journal article" date="2015" name="Antonie Van Leeuwenhoek">
        <title>Pseudooceanicola atlanticus gen. nov. sp. nov., isolated from surface seawater of the Atlantic Ocean and reclassification of Oceanicola batsensis, Oceanicola marinus, Oceanicola nitratireducens, Oceanicola nanhaiensis, Oceanicola antarcticus and Oceanicola flagellatus, as Pseudooceanicola batsensis comb. nov., Pseudooceanicola marinus comb. nov., Pseudooceanicola nitratireducens comb. nov., Pseudooceanicola nanhaiensis comb. nov., Pseudooceanicola antarcticus comb. nov., and Pseudooceanicola flagellatus comb. nov.</title>
        <authorList>
            <person name="Lai Q."/>
            <person name="Li G."/>
            <person name="Liu X."/>
            <person name="Du Y."/>
            <person name="Sun F."/>
            <person name="Shao Z."/>
        </authorList>
    </citation>
    <scope>NUCLEOTIDE SEQUENCE [LARGE SCALE GENOMIC DNA]</scope>
    <source>
        <strain evidence="3 4">22II-s11g</strain>
    </source>
</reference>
<evidence type="ECO:0000259" key="2">
    <source>
        <dbReference type="Pfam" id="PF19576"/>
    </source>
</evidence>
<accession>A0A0A0EJI9</accession>
<feature type="region of interest" description="Disordered" evidence="1">
    <location>
        <begin position="1"/>
        <end position="27"/>
    </location>
</feature>
<dbReference type="Proteomes" id="UP000030004">
    <property type="component" value="Unassembled WGS sequence"/>
</dbReference>
<keyword evidence="3" id="KW-0012">Acyltransferase</keyword>